<evidence type="ECO:0000256" key="7">
    <source>
        <dbReference type="ARBA" id="ARBA00023278"/>
    </source>
</evidence>
<feature type="compositionally biased region" description="Basic residues" evidence="8">
    <location>
        <begin position="352"/>
        <end position="364"/>
    </location>
</feature>
<comment type="caution">
    <text evidence="10">The sequence shown here is derived from an EMBL/GenBank/DDBJ whole genome shotgun (WGS) entry which is preliminary data.</text>
</comment>
<dbReference type="GO" id="GO:1902025">
    <property type="term" value="P:nitrate import"/>
    <property type="evidence" value="ECO:0007669"/>
    <property type="project" value="TreeGrafter"/>
</dbReference>
<evidence type="ECO:0000256" key="1">
    <source>
        <dbReference type="ARBA" id="ARBA00004271"/>
    </source>
</evidence>
<gene>
    <name evidence="10" type="ORF">CKAN_02173400</name>
</gene>
<dbReference type="GO" id="GO:0006995">
    <property type="term" value="P:cellular response to nitrogen starvation"/>
    <property type="evidence" value="ECO:0007669"/>
    <property type="project" value="UniProtKB-ARBA"/>
</dbReference>
<dbReference type="GO" id="GO:0048046">
    <property type="term" value="C:apoplast"/>
    <property type="evidence" value="ECO:0007669"/>
    <property type="project" value="UniProtKB-SubCell"/>
</dbReference>
<evidence type="ECO:0000256" key="9">
    <source>
        <dbReference type="SAM" id="SignalP"/>
    </source>
</evidence>
<name>A0A443PP22_9MAGN</name>
<evidence type="ECO:0000313" key="11">
    <source>
        <dbReference type="Proteomes" id="UP000283530"/>
    </source>
</evidence>
<dbReference type="GO" id="GO:0005179">
    <property type="term" value="F:hormone activity"/>
    <property type="evidence" value="ECO:0007669"/>
    <property type="project" value="UniProtKB-KW"/>
</dbReference>
<organism evidence="10 11">
    <name type="scientific">Cinnamomum micranthum f. kanehirae</name>
    <dbReference type="NCBI Taxonomy" id="337451"/>
    <lineage>
        <taxon>Eukaryota</taxon>
        <taxon>Viridiplantae</taxon>
        <taxon>Streptophyta</taxon>
        <taxon>Embryophyta</taxon>
        <taxon>Tracheophyta</taxon>
        <taxon>Spermatophyta</taxon>
        <taxon>Magnoliopsida</taxon>
        <taxon>Magnoliidae</taxon>
        <taxon>Laurales</taxon>
        <taxon>Lauraceae</taxon>
        <taxon>Cinnamomum</taxon>
    </lineage>
</organism>
<dbReference type="AlphaFoldDB" id="A0A443PP22"/>
<proteinExistence type="inferred from homology"/>
<feature type="signal peptide" evidence="9">
    <location>
        <begin position="1"/>
        <end position="25"/>
    </location>
</feature>
<dbReference type="EMBL" id="QPKB01000009">
    <property type="protein sequence ID" value="RWR92520.1"/>
    <property type="molecule type" value="Genomic_DNA"/>
</dbReference>
<evidence type="ECO:0000256" key="6">
    <source>
        <dbReference type="ARBA" id="ARBA00022729"/>
    </source>
</evidence>
<keyword evidence="7" id="KW-0379">Hydroxylation</keyword>
<dbReference type="InterPro" id="IPR033250">
    <property type="entry name" value="CEP"/>
</dbReference>
<keyword evidence="3" id="KW-0052">Apoplast</keyword>
<evidence type="ECO:0000256" key="2">
    <source>
        <dbReference type="ARBA" id="ARBA00008963"/>
    </source>
</evidence>
<comment type="similarity">
    <text evidence="2">Belongs to the C-terminally encoded plant signaling peptide (CEP) family.</text>
</comment>
<evidence type="ECO:0000256" key="8">
    <source>
        <dbReference type="SAM" id="MobiDB-lite"/>
    </source>
</evidence>
<dbReference type="Proteomes" id="UP000283530">
    <property type="component" value="Unassembled WGS sequence"/>
</dbReference>
<evidence type="ECO:0000313" key="10">
    <source>
        <dbReference type="EMBL" id="RWR92520.1"/>
    </source>
</evidence>
<feature type="region of interest" description="Disordered" evidence="8">
    <location>
        <begin position="344"/>
        <end position="364"/>
    </location>
</feature>
<sequence>MARIKCVSAFLLVLIFYYATISSEGRLHGKECKKCPMHGSENATKTRKAIAHTQIACFRYDQSDSPHYFDLNDVILNGFGYFVSSISNLIPRATGFIPAFNGREVSQVRNSIHGNGFKNQAGSVGLLDRFGILVLIISNEVLLSEGRHLKQKKKGKECRKCLMHDKKGDGHELSGGMQHYHASTVMDVDNFRPTAPGHSPGVGHSFVENYHASADIDVDNFRPTAPGHSPGIGHSQVEHYHTSTDIDVDNFRPTTPVLLSEGRHLKQKKKGKECRKCLMHDKKGDVHELSGGMQHYHASTVMDVDDFRPTAPGPSPGIGHSLLENYHASADIDVDNFRPTAAGHSPVIGHSQGRHLKQQKQRKECRKCLMHDMKDSLNETTKGDGQEVSGGVQHYHTSTVMDADNFQPTSPGHSPGIGHSQVDHYNTSRVMDVDNFRSSGPGHSPDIGHSQVEHSNGSTVTDVDDFRPTEPGHSPGIGHSLRN</sequence>
<dbReference type="PANTHER" id="PTHR33348">
    <property type="entry name" value="PRECURSOR OF CEP5"/>
    <property type="match status" value="1"/>
</dbReference>
<comment type="subcellular location">
    <subcellularLocation>
        <location evidence="1">Secreted</location>
        <location evidence="1">Extracellular space</location>
        <location evidence="1">Apoplast</location>
    </subcellularLocation>
</comment>
<feature type="region of interest" description="Disordered" evidence="8">
    <location>
        <begin position="402"/>
        <end position="483"/>
    </location>
</feature>
<reference evidence="10 11" key="1">
    <citation type="journal article" date="2019" name="Nat. Plants">
        <title>Stout camphor tree genome fills gaps in understanding of flowering plant genome evolution.</title>
        <authorList>
            <person name="Chaw S.M."/>
            <person name="Liu Y.C."/>
            <person name="Wu Y.W."/>
            <person name="Wang H.Y."/>
            <person name="Lin C.I."/>
            <person name="Wu C.S."/>
            <person name="Ke H.M."/>
            <person name="Chang L.Y."/>
            <person name="Hsu C.Y."/>
            <person name="Yang H.T."/>
            <person name="Sudianto E."/>
            <person name="Hsu M.H."/>
            <person name="Wu K.P."/>
            <person name="Wang L.N."/>
            <person name="Leebens-Mack J.H."/>
            <person name="Tsai I.J."/>
        </authorList>
    </citation>
    <scope>NUCLEOTIDE SEQUENCE [LARGE SCALE GENOMIC DNA]</scope>
    <source>
        <strain evidence="11">cv. Chaw 1501</strain>
        <tissue evidence="10">Young leaves</tissue>
    </source>
</reference>
<dbReference type="OrthoDB" id="1675975at2759"/>
<dbReference type="GO" id="GO:1901371">
    <property type="term" value="P:regulation of leaf morphogenesis"/>
    <property type="evidence" value="ECO:0007669"/>
    <property type="project" value="TreeGrafter"/>
</dbReference>
<feature type="chain" id="PRO_5019136689" evidence="9">
    <location>
        <begin position="26"/>
        <end position="483"/>
    </location>
</feature>
<dbReference type="GO" id="GO:0048364">
    <property type="term" value="P:root development"/>
    <property type="evidence" value="ECO:0007669"/>
    <property type="project" value="InterPro"/>
</dbReference>
<keyword evidence="5" id="KW-0372">Hormone</keyword>
<dbReference type="PANTHER" id="PTHR33348:SF44">
    <property type="entry name" value="PRECURSOR OF CEP6"/>
    <property type="match status" value="1"/>
</dbReference>
<dbReference type="GO" id="GO:2000280">
    <property type="term" value="P:regulation of root development"/>
    <property type="evidence" value="ECO:0007669"/>
    <property type="project" value="TreeGrafter"/>
</dbReference>
<accession>A0A443PP22</accession>
<protein>
    <submittedName>
        <fullName evidence="10">Putative TRNA Delta2-isopentenylpyrophosphate transferase</fullName>
    </submittedName>
</protein>
<keyword evidence="6 9" id="KW-0732">Signal</keyword>
<dbReference type="GO" id="GO:0016740">
    <property type="term" value="F:transferase activity"/>
    <property type="evidence" value="ECO:0007669"/>
    <property type="project" value="UniProtKB-KW"/>
</dbReference>
<evidence type="ECO:0000256" key="5">
    <source>
        <dbReference type="ARBA" id="ARBA00022702"/>
    </source>
</evidence>
<keyword evidence="4" id="KW-0964">Secreted</keyword>
<keyword evidence="10" id="KW-0808">Transferase</keyword>
<evidence type="ECO:0000256" key="3">
    <source>
        <dbReference type="ARBA" id="ARBA00022523"/>
    </source>
</evidence>
<evidence type="ECO:0000256" key="4">
    <source>
        <dbReference type="ARBA" id="ARBA00022525"/>
    </source>
</evidence>
<feature type="compositionally biased region" description="Polar residues" evidence="8">
    <location>
        <begin position="402"/>
        <end position="412"/>
    </location>
</feature>
<keyword evidence="11" id="KW-1185">Reference proteome</keyword>